<name>A0AAN6VWA4_9PEZI</name>
<protein>
    <submittedName>
        <fullName evidence="2">Uncharacterized protein</fullName>
    </submittedName>
</protein>
<comment type="caution">
    <text evidence="2">The sequence shown here is derived from an EMBL/GenBank/DDBJ whole genome shotgun (WGS) entry which is preliminary data.</text>
</comment>
<feature type="compositionally biased region" description="Polar residues" evidence="1">
    <location>
        <begin position="15"/>
        <end position="26"/>
    </location>
</feature>
<dbReference type="EMBL" id="MU866714">
    <property type="protein sequence ID" value="KAK4170898.1"/>
    <property type="molecule type" value="Genomic_DNA"/>
</dbReference>
<evidence type="ECO:0000313" key="2">
    <source>
        <dbReference type="EMBL" id="KAK4170898.1"/>
    </source>
</evidence>
<evidence type="ECO:0000313" key="3">
    <source>
        <dbReference type="Proteomes" id="UP001302321"/>
    </source>
</evidence>
<feature type="compositionally biased region" description="Basic residues" evidence="1">
    <location>
        <begin position="1"/>
        <end position="11"/>
    </location>
</feature>
<feature type="region of interest" description="Disordered" evidence="1">
    <location>
        <begin position="1"/>
        <end position="85"/>
    </location>
</feature>
<evidence type="ECO:0000256" key="1">
    <source>
        <dbReference type="SAM" id="MobiDB-lite"/>
    </source>
</evidence>
<organism evidence="2 3">
    <name type="scientific">Triangularia setosa</name>
    <dbReference type="NCBI Taxonomy" id="2587417"/>
    <lineage>
        <taxon>Eukaryota</taxon>
        <taxon>Fungi</taxon>
        <taxon>Dikarya</taxon>
        <taxon>Ascomycota</taxon>
        <taxon>Pezizomycotina</taxon>
        <taxon>Sordariomycetes</taxon>
        <taxon>Sordariomycetidae</taxon>
        <taxon>Sordariales</taxon>
        <taxon>Podosporaceae</taxon>
        <taxon>Triangularia</taxon>
    </lineage>
</organism>
<reference evidence="2" key="1">
    <citation type="journal article" date="2023" name="Mol. Phylogenet. Evol.">
        <title>Genome-scale phylogeny and comparative genomics of the fungal order Sordariales.</title>
        <authorList>
            <person name="Hensen N."/>
            <person name="Bonometti L."/>
            <person name="Westerberg I."/>
            <person name="Brannstrom I.O."/>
            <person name="Guillou S."/>
            <person name="Cros-Aarteil S."/>
            <person name="Calhoun S."/>
            <person name="Haridas S."/>
            <person name="Kuo A."/>
            <person name="Mondo S."/>
            <person name="Pangilinan J."/>
            <person name="Riley R."/>
            <person name="LaButti K."/>
            <person name="Andreopoulos B."/>
            <person name="Lipzen A."/>
            <person name="Chen C."/>
            <person name="Yan M."/>
            <person name="Daum C."/>
            <person name="Ng V."/>
            <person name="Clum A."/>
            <person name="Steindorff A."/>
            <person name="Ohm R.A."/>
            <person name="Martin F."/>
            <person name="Silar P."/>
            <person name="Natvig D.O."/>
            <person name="Lalanne C."/>
            <person name="Gautier V."/>
            <person name="Ament-Velasquez S.L."/>
            <person name="Kruys A."/>
            <person name="Hutchinson M.I."/>
            <person name="Powell A.J."/>
            <person name="Barry K."/>
            <person name="Miller A.N."/>
            <person name="Grigoriev I.V."/>
            <person name="Debuchy R."/>
            <person name="Gladieux P."/>
            <person name="Hiltunen Thoren M."/>
            <person name="Johannesson H."/>
        </authorList>
    </citation>
    <scope>NUCLEOTIDE SEQUENCE</scope>
    <source>
        <strain evidence="2">CBS 892.96</strain>
    </source>
</reference>
<dbReference type="AlphaFoldDB" id="A0AAN6VWA4"/>
<feature type="non-terminal residue" evidence="2">
    <location>
        <position position="1"/>
    </location>
</feature>
<accession>A0AAN6VWA4</accession>
<gene>
    <name evidence="2" type="ORF">QBC36DRAFT_110758</name>
</gene>
<feature type="compositionally biased region" description="Basic and acidic residues" evidence="1">
    <location>
        <begin position="75"/>
        <end position="85"/>
    </location>
</feature>
<sequence length="243" mass="27024">LGRFKYPKKKDNKSNAHQSTGCANSQDRLDLARWRSPAASRTKRSESSQADFAMAHPPADVTDAASGRGRATSPTDKDREQSRKEVRFSVDAFQWHIPKNKKLDTAVSKAAARASEAILSSPHQEDTAAWGAIVVDAAGNEQEIPAAEVSYAVFRREISKRLDDLRYHTSYDTVLSDQTERLLSLAEQYASHEGPSIPFQAIHEHDKDETPIGFKGVLHEDKWIESRNALTRCGRNSVSFAMS</sequence>
<reference evidence="2" key="2">
    <citation type="submission" date="2023-05" db="EMBL/GenBank/DDBJ databases">
        <authorList>
            <consortium name="Lawrence Berkeley National Laboratory"/>
            <person name="Steindorff A."/>
            <person name="Hensen N."/>
            <person name="Bonometti L."/>
            <person name="Westerberg I."/>
            <person name="Brannstrom I.O."/>
            <person name="Guillou S."/>
            <person name="Cros-Aarteil S."/>
            <person name="Calhoun S."/>
            <person name="Haridas S."/>
            <person name="Kuo A."/>
            <person name="Mondo S."/>
            <person name="Pangilinan J."/>
            <person name="Riley R."/>
            <person name="Labutti K."/>
            <person name="Andreopoulos B."/>
            <person name="Lipzen A."/>
            <person name="Chen C."/>
            <person name="Yanf M."/>
            <person name="Daum C."/>
            <person name="Ng V."/>
            <person name="Clum A."/>
            <person name="Ohm R."/>
            <person name="Martin F."/>
            <person name="Silar P."/>
            <person name="Natvig D."/>
            <person name="Lalanne C."/>
            <person name="Gautier V."/>
            <person name="Ament-Velasquez S.L."/>
            <person name="Kruys A."/>
            <person name="Hutchinson M.I."/>
            <person name="Powell A.J."/>
            <person name="Barry K."/>
            <person name="Miller A.N."/>
            <person name="Grigoriev I.V."/>
            <person name="Debuchy R."/>
            <person name="Gladieux P."/>
            <person name="Thoren M.H."/>
            <person name="Johannesson H."/>
        </authorList>
    </citation>
    <scope>NUCLEOTIDE SEQUENCE</scope>
    <source>
        <strain evidence="2">CBS 892.96</strain>
    </source>
</reference>
<keyword evidence="3" id="KW-1185">Reference proteome</keyword>
<proteinExistence type="predicted"/>
<dbReference type="Proteomes" id="UP001302321">
    <property type="component" value="Unassembled WGS sequence"/>
</dbReference>